<reference evidence="1" key="1">
    <citation type="submission" date="2024-03" db="EMBL/GenBank/DDBJ databases">
        <title>Diverse circular DNA viruses in blood, oral, and fecal samples of captive lemurs.</title>
        <authorList>
            <person name="Paietta E.N."/>
            <person name="Kraberger S."/>
            <person name="Lund M.C."/>
            <person name="Custer J.M."/>
            <person name="Vargas K.M."/>
            <person name="Ehmke E.E."/>
            <person name="Yoder A.D."/>
            <person name="Varsani A."/>
        </authorList>
    </citation>
    <scope>NUCLEOTIDE SEQUENCE</scope>
    <source>
        <strain evidence="1">Duke_21_1</strain>
    </source>
</reference>
<organism evidence="1">
    <name type="scientific">Dulem virus 40</name>
    <dbReference type="NCBI Taxonomy" id="3145758"/>
    <lineage>
        <taxon>Viruses</taxon>
        <taxon>Duplodnaviria</taxon>
        <taxon>Heunggongvirae</taxon>
        <taxon>Uroviricota</taxon>
        <taxon>Caudoviricetes</taxon>
    </lineage>
</organism>
<accession>A0AAU8AUL1</accession>
<protein>
    <submittedName>
        <fullName evidence="1">Uncharacterized protein</fullName>
    </submittedName>
</protein>
<evidence type="ECO:0000313" key="1">
    <source>
        <dbReference type="EMBL" id="XCD03629.1"/>
    </source>
</evidence>
<name>A0AAU8AUL1_9CAUD</name>
<proteinExistence type="predicted"/>
<sequence>MIRQTIYLERAHGWRVTCYYAVTHYEVEEIMAKLIEIGCHGKKLQDAYDNLSSGNPNSGICYSGYGESVWVVTVTTDVDEFADSLDHEKHHLAVHIADILGWDLRGEEVCYLAGEIGRKMRKVSSKFLCEHCRCH</sequence>
<dbReference type="EMBL" id="PP511379">
    <property type="protein sequence ID" value="XCD03629.1"/>
    <property type="molecule type" value="Genomic_DNA"/>
</dbReference>